<evidence type="ECO:0000313" key="4">
    <source>
        <dbReference type="Proteomes" id="UP000663942"/>
    </source>
</evidence>
<feature type="transmembrane region" description="Helical" evidence="1">
    <location>
        <begin position="12"/>
        <end position="33"/>
    </location>
</feature>
<sequence>MVVRRWTGDERGGIAIMTAVFGAVICVLAALAVDLGSVMLKARQVQGAADLSAMAAAHDLSHAEAAARATASANLAEVQAVSVVKGAYVADARIAPADRFSPGVLEPNAARVEVTAPAPLFFGRLIMQRDAVAVRRSAVAAIPGGRPQAMFSIGSRLASLDGGLANALLSGLLGSNISLTVMDYRALAGAQVNLLQFSDALAADLGLTAGDYDALLEQEVTVGRALKVLEAVAGADAKSALSKLTRAPIDARLKLKDLIGVEADARHGLREALNANVSAMDLIMASLETANGDRQVALDLGARAGLADLDIMLAIGERPNKSPWLTITSKDEPIIRTAQARIYLKATTSQALAGLAQVKLPILVEAAASEARLKRIDCGAATTVTLAVRPGVARARVGVIDEAKLKNFKTPLTSSPATLVSVLNLVTLKAHADLEIADPDWTDVTFSQADIDMQKTRTARSRHFVNGLVVSLLQRLEVSLLGLDLGGLVQAVGVLLTPLGPVLDGIIQPLLDLLGLRLGEADVRVHGVQCPTQGRTPVLVR</sequence>
<evidence type="ECO:0000256" key="1">
    <source>
        <dbReference type="SAM" id="Phobius"/>
    </source>
</evidence>
<dbReference type="EMBL" id="CP062006">
    <property type="protein sequence ID" value="QTC88020.1"/>
    <property type="molecule type" value="Genomic_DNA"/>
</dbReference>
<keyword evidence="1" id="KW-1133">Transmembrane helix</keyword>
<dbReference type="InterPro" id="IPR018705">
    <property type="entry name" value="DUF2134_membrane"/>
</dbReference>
<protein>
    <recommendedName>
        <fullName evidence="2">DUF2134 domain-containing protein</fullName>
    </recommendedName>
</protein>
<reference evidence="3 4" key="1">
    <citation type="submission" date="2020-09" db="EMBL/GenBank/DDBJ databases">
        <title>Brevundimonas sp. LVF1 isolated from an oligotrophic pond in Goettingen, Germany.</title>
        <authorList>
            <person name="Friedrich I."/>
            <person name="Klassen A."/>
            <person name="Neubauer H."/>
            <person name="Schneider D."/>
            <person name="Hertel R."/>
            <person name="Daniel R."/>
        </authorList>
    </citation>
    <scope>NUCLEOTIDE SEQUENCE [LARGE SCALE GENOMIC DNA]</scope>
    <source>
        <strain evidence="3 4">LVF1</strain>
    </source>
</reference>
<name>A0ABX7SNW5_9CAUL</name>
<evidence type="ECO:0000259" key="2">
    <source>
        <dbReference type="Pfam" id="PF09977"/>
    </source>
</evidence>
<proteinExistence type="predicted"/>
<dbReference type="Pfam" id="PF09977">
    <property type="entry name" value="Tad_C"/>
    <property type="match status" value="1"/>
</dbReference>
<dbReference type="RefSeq" id="WP_207824929.1">
    <property type="nucleotide sequence ID" value="NZ_CP062006.1"/>
</dbReference>
<accession>A0ABX7SNW5</accession>
<dbReference type="Proteomes" id="UP000663942">
    <property type="component" value="Chromosome"/>
</dbReference>
<evidence type="ECO:0000313" key="3">
    <source>
        <dbReference type="EMBL" id="QTC88020.1"/>
    </source>
</evidence>
<organism evidence="3 4">
    <name type="scientific">Brevundimonas pondensis</name>
    <dbReference type="NCBI Taxonomy" id="2774189"/>
    <lineage>
        <taxon>Bacteria</taxon>
        <taxon>Pseudomonadati</taxon>
        <taxon>Pseudomonadota</taxon>
        <taxon>Alphaproteobacteria</taxon>
        <taxon>Caulobacterales</taxon>
        <taxon>Caulobacteraceae</taxon>
        <taxon>Brevundimonas</taxon>
    </lineage>
</organism>
<gene>
    <name evidence="3" type="ORF">IFE19_01020</name>
</gene>
<feature type="domain" description="DUF2134" evidence="2">
    <location>
        <begin position="47"/>
        <end position="133"/>
    </location>
</feature>
<keyword evidence="1" id="KW-0472">Membrane</keyword>
<keyword evidence="4" id="KW-1185">Reference proteome</keyword>
<keyword evidence="1" id="KW-0812">Transmembrane</keyword>